<reference evidence="1" key="1">
    <citation type="submission" date="2021-05" db="EMBL/GenBank/DDBJ databases">
        <authorList>
            <person name="Scholz U."/>
            <person name="Mascher M."/>
            <person name="Fiebig A."/>
        </authorList>
    </citation>
    <scope>NUCLEOTIDE SEQUENCE [LARGE SCALE GENOMIC DNA]</scope>
</reference>
<keyword evidence="2" id="KW-1185">Reference proteome</keyword>
<organism evidence="1 2">
    <name type="scientific">Avena sativa</name>
    <name type="common">Oat</name>
    <dbReference type="NCBI Taxonomy" id="4498"/>
    <lineage>
        <taxon>Eukaryota</taxon>
        <taxon>Viridiplantae</taxon>
        <taxon>Streptophyta</taxon>
        <taxon>Embryophyta</taxon>
        <taxon>Tracheophyta</taxon>
        <taxon>Spermatophyta</taxon>
        <taxon>Magnoliopsida</taxon>
        <taxon>Liliopsida</taxon>
        <taxon>Poales</taxon>
        <taxon>Poaceae</taxon>
        <taxon>BOP clade</taxon>
        <taxon>Pooideae</taxon>
        <taxon>Poodae</taxon>
        <taxon>Poeae</taxon>
        <taxon>Poeae Chloroplast Group 1 (Aveneae type)</taxon>
        <taxon>Aveninae</taxon>
        <taxon>Avena</taxon>
    </lineage>
</organism>
<protein>
    <submittedName>
        <fullName evidence="1">Uncharacterized protein</fullName>
    </submittedName>
</protein>
<evidence type="ECO:0000313" key="1">
    <source>
        <dbReference type="EnsemblPlants" id="AVESA.00010b.r2.2AG0246030.1.CDS"/>
    </source>
</evidence>
<evidence type="ECO:0000313" key="2">
    <source>
        <dbReference type="Proteomes" id="UP001732700"/>
    </source>
</evidence>
<name>A0ACD5UG85_AVESA</name>
<accession>A0ACD5UG85</accession>
<dbReference type="EnsemblPlants" id="AVESA.00010b.r2.2AG0246030.1">
    <property type="protein sequence ID" value="AVESA.00010b.r2.2AG0246030.1.CDS"/>
    <property type="gene ID" value="AVESA.00010b.r2.2AG0246030"/>
</dbReference>
<reference evidence="1" key="2">
    <citation type="submission" date="2025-09" db="UniProtKB">
        <authorList>
            <consortium name="EnsemblPlants"/>
        </authorList>
    </citation>
    <scope>IDENTIFICATION</scope>
</reference>
<proteinExistence type="predicted"/>
<sequence>MIFSSSTYALLYYKHRSLSIRSTRGRANQHASHNKLSAMEMEGWLTLSLIALSTLLALWFFKLSGGKKLLLPPGPWRLPIIGSLHHVVSVFPHRTMTELCRRHGPVMYLQLGEIPTVVVSSAKAAAQANDAAFDRPITGMQDIVGFGGKGIIFAPYGNHWRQMRKVCVGELLSSKQVKRMESVRAEEMGALLRSIAASAGATVNISQKVAALSNDVVARAVFGGKFSQQEDFIHASDQIMDLLGGFFLVDLFPSSRLVRWLSNEERRIRSCCDVIQGIITEVVVERKAVRAASERTDDDEGLLDVLLTLQEGGSPELESPLTTEMITTVLFDMFGAATDTTSTTLEWAMSELIGHPEVMAKAQLEVREVLGPDRATITNTDLAELHYMRMVIKEALRLHPPAPLIIRKNEDDRKIMGYDVVKGTNLYINVFAISRDPQCWNNPEEFNPERFENNTMDYNGGCFEFTPFGCGRRRCPGITFASSVLEIALANFLYHFDWMLPEGAISPSVDMSEKFGLIVRRSSDLQLRATPHVSFKAMQI</sequence>
<dbReference type="Proteomes" id="UP001732700">
    <property type="component" value="Chromosome 2A"/>
</dbReference>